<evidence type="ECO:0000256" key="8">
    <source>
        <dbReference type="ARBA" id="ARBA00022989"/>
    </source>
</evidence>
<evidence type="ECO:0000256" key="5">
    <source>
        <dbReference type="ARBA" id="ARBA00022679"/>
    </source>
</evidence>
<sequence length="466" mass="49598">MAGLSLRTKVAMAFLVIAALVAAAVGALAYQSASLLIRADAEQRFADVVDQAADNLRAGRGIALWFEDTPPPATSENFDVLSQEELSVQVLHPDGRVLTRPDSPRAVLPPTAAELELARSADAGAVELREVDHAGERFRTATLALGGGNGALQLAQAISPTEQLLRSLRTQMLVVGGAIALVAGAVGWFVGWRLTRRLARLTAAAEHISATGKLEPMAPGDIGSGSDEVGRLAGAFTAMLARLAGARQDQRRLVEDAAHELRTPLTSVRTNVSMLRHLDRMPAAERDQLLADLQGETRELADLVGEVVRLATDQHATEESQDVDLGALAERAAARTRRRYDHEISVRTVPEGSRPVVTARPHALERALTNIVENAAKLAPMSAGPIEIEVQGTRVAVADRGPGIADADRNRIFDRFYRAEVSRALPGSGLGLAIVREIVEQHGGTVFARHRPGGGAVIGFDLPTQS</sequence>
<dbReference type="InterPro" id="IPR036097">
    <property type="entry name" value="HisK_dim/P_sf"/>
</dbReference>
<evidence type="ECO:0000259" key="12">
    <source>
        <dbReference type="PROSITE" id="PS50109"/>
    </source>
</evidence>
<dbReference type="CDD" id="cd00075">
    <property type="entry name" value="HATPase"/>
    <property type="match status" value="1"/>
</dbReference>
<protein>
    <recommendedName>
        <fullName evidence="3">histidine kinase</fullName>
        <ecNumber evidence="3">2.7.13.3</ecNumber>
    </recommendedName>
</protein>
<keyword evidence="4" id="KW-0597">Phosphoprotein</keyword>
<dbReference type="SUPFAM" id="SSF47384">
    <property type="entry name" value="Homodimeric domain of signal transducing histidine kinase"/>
    <property type="match status" value="1"/>
</dbReference>
<evidence type="ECO:0000256" key="6">
    <source>
        <dbReference type="ARBA" id="ARBA00022692"/>
    </source>
</evidence>
<dbReference type="PROSITE" id="PS50109">
    <property type="entry name" value="HIS_KIN"/>
    <property type="match status" value="1"/>
</dbReference>
<evidence type="ECO:0000256" key="3">
    <source>
        <dbReference type="ARBA" id="ARBA00012438"/>
    </source>
</evidence>
<dbReference type="SMART" id="SM00388">
    <property type="entry name" value="HisKA"/>
    <property type="match status" value="1"/>
</dbReference>
<evidence type="ECO:0000256" key="4">
    <source>
        <dbReference type="ARBA" id="ARBA00022553"/>
    </source>
</evidence>
<reference evidence="15" key="1">
    <citation type="submission" date="2023-07" db="EMBL/GenBank/DDBJ databases">
        <title>Novel species in the genus Lipingzhangella isolated from Sambhar Salt Lake.</title>
        <authorList>
            <person name="Jiya N."/>
            <person name="Kajale S."/>
            <person name="Sharma A."/>
        </authorList>
    </citation>
    <scope>NUCLEOTIDE SEQUENCE [LARGE SCALE GENOMIC DNA]</scope>
    <source>
        <strain evidence="15">LS1_29</strain>
    </source>
</reference>
<dbReference type="Gene3D" id="3.30.565.10">
    <property type="entry name" value="Histidine kinase-like ATPase, C-terminal domain"/>
    <property type="match status" value="1"/>
</dbReference>
<dbReference type="Gene3D" id="6.10.340.10">
    <property type="match status" value="1"/>
</dbReference>
<accession>A0ABU2H3K4</accession>
<evidence type="ECO:0000313" key="15">
    <source>
        <dbReference type="Proteomes" id="UP001250214"/>
    </source>
</evidence>
<evidence type="ECO:0000256" key="9">
    <source>
        <dbReference type="ARBA" id="ARBA00023012"/>
    </source>
</evidence>
<dbReference type="Gene3D" id="1.10.287.130">
    <property type="match status" value="1"/>
</dbReference>
<comment type="catalytic activity">
    <reaction evidence="1">
        <text>ATP + protein L-histidine = ADP + protein N-phospho-L-histidine.</text>
        <dbReference type="EC" id="2.7.13.3"/>
    </reaction>
</comment>
<dbReference type="InterPro" id="IPR036890">
    <property type="entry name" value="HATPase_C_sf"/>
</dbReference>
<dbReference type="SMART" id="SM00304">
    <property type="entry name" value="HAMP"/>
    <property type="match status" value="1"/>
</dbReference>
<dbReference type="CDD" id="cd00082">
    <property type="entry name" value="HisKA"/>
    <property type="match status" value="1"/>
</dbReference>
<dbReference type="Pfam" id="PF00512">
    <property type="entry name" value="HisKA"/>
    <property type="match status" value="1"/>
</dbReference>
<dbReference type="InterPro" id="IPR004358">
    <property type="entry name" value="Sig_transdc_His_kin-like_C"/>
</dbReference>
<feature type="domain" description="Histidine kinase" evidence="12">
    <location>
        <begin position="256"/>
        <end position="466"/>
    </location>
</feature>
<keyword evidence="5" id="KW-0808">Transferase</keyword>
<evidence type="ECO:0000256" key="10">
    <source>
        <dbReference type="ARBA" id="ARBA00023136"/>
    </source>
</evidence>
<proteinExistence type="predicted"/>
<dbReference type="InterPro" id="IPR003661">
    <property type="entry name" value="HisK_dim/P_dom"/>
</dbReference>
<dbReference type="Proteomes" id="UP001250214">
    <property type="component" value="Unassembled WGS sequence"/>
</dbReference>
<keyword evidence="15" id="KW-1185">Reference proteome</keyword>
<evidence type="ECO:0000256" key="2">
    <source>
        <dbReference type="ARBA" id="ARBA00004236"/>
    </source>
</evidence>
<evidence type="ECO:0000259" key="13">
    <source>
        <dbReference type="PROSITE" id="PS50885"/>
    </source>
</evidence>
<comment type="subcellular location">
    <subcellularLocation>
        <location evidence="2">Cell membrane</location>
    </subcellularLocation>
</comment>
<organism evidence="14 15">
    <name type="scientific">Lipingzhangella rawalii</name>
    <dbReference type="NCBI Taxonomy" id="2055835"/>
    <lineage>
        <taxon>Bacteria</taxon>
        <taxon>Bacillati</taxon>
        <taxon>Actinomycetota</taxon>
        <taxon>Actinomycetes</taxon>
        <taxon>Streptosporangiales</taxon>
        <taxon>Nocardiopsidaceae</taxon>
        <taxon>Lipingzhangella</taxon>
    </lineage>
</organism>
<dbReference type="RefSeq" id="WP_310911416.1">
    <property type="nucleotide sequence ID" value="NZ_JAVLVT010000002.1"/>
</dbReference>
<keyword evidence="8 11" id="KW-1133">Transmembrane helix</keyword>
<dbReference type="PANTHER" id="PTHR45436:SF5">
    <property type="entry name" value="SENSOR HISTIDINE KINASE TRCS"/>
    <property type="match status" value="1"/>
</dbReference>
<dbReference type="SUPFAM" id="SSF55874">
    <property type="entry name" value="ATPase domain of HSP90 chaperone/DNA topoisomerase II/histidine kinase"/>
    <property type="match status" value="1"/>
</dbReference>
<dbReference type="PROSITE" id="PS50885">
    <property type="entry name" value="HAMP"/>
    <property type="match status" value="1"/>
</dbReference>
<dbReference type="InterPro" id="IPR003594">
    <property type="entry name" value="HATPase_dom"/>
</dbReference>
<keyword evidence="6 11" id="KW-0812">Transmembrane</keyword>
<dbReference type="SMART" id="SM00387">
    <property type="entry name" value="HATPase_c"/>
    <property type="match status" value="1"/>
</dbReference>
<dbReference type="PANTHER" id="PTHR45436">
    <property type="entry name" value="SENSOR HISTIDINE KINASE YKOH"/>
    <property type="match status" value="1"/>
</dbReference>
<evidence type="ECO:0000256" key="1">
    <source>
        <dbReference type="ARBA" id="ARBA00000085"/>
    </source>
</evidence>
<evidence type="ECO:0000256" key="11">
    <source>
        <dbReference type="SAM" id="Phobius"/>
    </source>
</evidence>
<keyword evidence="9" id="KW-0902">Two-component regulatory system</keyword>
<dbReference type="EC" id="2.7.13.3" evidence="3"/>
<dbReference type="GO" id="GO:0016301">
    <property type="term" value="F:kinase activity"/>
    <property type="evidence" value="ECO:0007669"/>
    <property type="project" value="UniProtKB-KW"/>
</dbReference>
<comment type="caution">
    <text evidence="14">The sequence shown here is derived from an EMBL/GenBank/DDBJ whole genome shotgun (WGS) entry which is preliminary data.</text>
</comment>
<feature type="transmembrane region" description="Helical" evidence="11">
    <location>
        <begin position="172"/>
        <end position="191"/>
    </location>
</feature>
<name>A0ABU2H3K4_9ACTN</name>
<dbReference type="CDD" id="cd06225">
    <property type="entry name" value="HAMP"/>
    <property type="match status" value="1"/>
</dbReference>
<evidence type="ECO:0000313" key="14">
    <source>
        <dbReference type="EMBL" id="MDS1269881.1"/>
    </source>
</evidence>
<feature type="domain" description="HAMP" evidence="13">
    <location>
        <begin position="192"/>
        <end position="248"/>
    </location>
</feature>
<dbReference type="InterPro" id="IPR003660">
    <property type="entry name" value="HAMP_dom"/>
</dbReference>
<evidence type="ECO:0000256" key="7">
    <source>
        <dbReference type="ARBA" id="ARBA00022777"/>
    </source>
</evidence>
<dbReference type="PRINTS" id="PR00344">
    <property type="entry name" value="BCTRLSENSOR"/>
</dbReference>
<keyword evidence="10 11" id="KW-0472">Membrane</keyword>
<dbReference type="InterPro" id="IPR050428">
    <property type="entry name" value="TCS_sensor_his_kinase"/>
</dbReference>
<keyword evidence="7 14" id="KW-0418">Kinase</keyword>
<dbReference type="Pfam" id="PF02518">
    <property type="entry name" value="HATPase_c"/>
    <property type="match status" value="1"/>
</dbReference>
<gene>
    <name evidence="14" type="ORF">RIF23_06185</name>
</gene>
<dbReference type="EMBL" id="JAVLVT010000002">
    <property type="protein sequence ID" value="MDS1269881.1"/>
    <property type="molecule type" value="Genomic_DNA"/>
</dbReference>
<dbReference type="Pfam" id="PF00672">
    <property type="entry name" value="HAMP"/>
    <property type="match status" value="1"/>
</dbReference>
<dbReference type="InterPro" id="IPR005467">
    <property type="entry name" value="His_kinase_dom"/>
</dbReference>